<accession>A0AAN8GRM1</accession>
<dbReference type="Proteomes" id="UP001335648">
    <property type="component" value="Unassembled WGS sequence"/>
</dbReference>
<evidence type="ECO:0000313" key="1">
    <source>
        <dbReference type="EMBL" id="KAK5889011.1"/>
    </source>
</evidence>
<keyword evidence="2" id="KW-1185">Reference proteome</keyword>
<sequence>MDPSCPFPFQPARKQSLCQHLSLRKLVKVMALLAVSMTTRRKERGHRAGIGVEIGGSGEKEWEKEGVKGVHNGGAVASLWLCQRST</sequence>
<comment type="caution">
    <text evidence="1">The sequence shown here is derived from an EMBL/GenBank/DDBJ whole genome shotgun (WGS) entry which is preliminary data.</text>
</comment>
<proteinExistence type="predicted"/>
<gene>
    <name evidence="1" type="ORF">CesoFtcFv8_015053</name>
</gene>
<evidence type="ECO:0000313" key="2">
    <source>
        <dbReference type="Proteomes" id="UP001335648"/>
    </source>
</evidence>
<name>A0AAN8GRM1_9TELE</name>
<protein>
    <submittedName>
        <fullName evidence="1">Uncharacterized protein</fullName>
    </submittedName>
</protein>
<dbReference type="EMBL" id="JAULUE010002057">
    <property type="protein sequence ID" value="KAK5889011.1"/>
    <property type="molecule type" value="Genomic_DNA"/>
</dbReference>
<dbReference type="AlphaFoldDB" id="A0AAN8GRM1"/>
<reference evidence="1 2" key="1">
    <citation type="journal article" date="2023" name="Mol. Biol. Evol.">
        <title>Genomics of Secondarily Temperate Adaptation in the Only Non-Antarctic Icefish.</title>
        <authorList>
            <person name="Rivera-Colon A.G."/>
            <person name="Rayamajhi N."/>
            <person name="Minhas B.F."/>
            <person name="Madrigal G."/>
            <person name="Bilyk K.T."/>
            <person name="Yoon V."/>
            <person name="Hune M."/>
            <person name="Gregory S."/>
            <person name="Cheng C.H.C."/>
            <person name="Catchen J.M."/>
        </authorList>
    </citation>
    <scope>NUCLEOTIDE SEQUENCE [LARGE SCALE GENOMIC DNA]</scope>
    <source>
        <strain evidence="1">JC2023a</strain>
    </source>
</reference>
<organism evidence="1 2">
    <name type="scientific">Champsocephalus esox</name>
    <name type="common">pike icefish</name>
    <dbReference type="NCBI Taxonomy" id="159716"/>
    <lineage>
        <taxon>Eukaryota</taxon>
        <taxon>Metazoa</taxon>
        <taxon>Chordata</taxon>
        <taxon>Craniata</taxon>
        <taxon>Vertebrata</taxon>
        <taxon>Euteleostomi</taxon>
        <taxon>Actinopterygii</taxon>
        <taxon>Neopterygii</taxon>
        <taxon>Teleostei</taxon>
        <taxon>Neoteleostei</taxon>
        <taxon>Acanthomorphata</taxon>
        <taxon>Eupercaria</taxon>
        <taxon>Perciformes</taxon>
        <taxon>Notothenioidei</taxon>
        <taxon>Channichthyidae</taxon>
        <taxon>Champsocephalus</taxon>
    </lineage>
</organism>